<feature type="compositionally biased region" description="Pro residues" evidence="3">
    <location>
        <begin position="687"/>
        <end position="699"/>
    </location>
</feature>
<protein>
    <submittedName>
        <fullName evidence="4">Uncharacterized protein</fullName>
    </submittedName>
</protein>
<feature type="region of interest" description="Disordered" evidence="3">
    <location>
        <begin position="33"/>
        <end position="68"/>
    </location>
</feature>
<dbReference type="Proteomes" id="UP000612055">
    <property type="component" value="Unassembled WGS sequence"/>
</dbReference>
<feature type="region of interest" description="Disordered" evidence="3">
    <location>
        <begin position="895"/>
        <end position="966"/>
    </location>
</feature>
<evidence type="ECO:0000256" key="1">
    <source>
        <dbReference type="ARBA" id="ARBA00004496"/>
    </source>
</evidence>
<feature type="compositionally biased region" description="Low complexity" evidence="3">
    <location>
        <begin position="59"/>
        <end position="68"/>
    </location>
</feature>
<accession>A0A835Y0B9</accession>
<comment type="subcellular location">
    <subcellularLocation>
        <location evidence="1">Cytoplasm</location>
    </subcellularLocation>
</comment>
<evidence type="ECO:0000256" key="2">
    <source>
        <dbReference type="ARBA" id="ARBA00022490"/>
    </source>
</evidence>
<feature type="region of interest" description="Disordered" evidence="3">
    <location>
        <begin position="237"/>
        <end position="264"/>
    </location>
</feature>
<sequence length="966" mass="93173">MTPAAATIEHCGGTQVLADEAIKALAAPPPDRAPCASRVQFGSSPQPKTVLGGKPRVPQAPAAPRPAEAAADALMLQEQRQCAAEAAEARRRLLQRPPSISRRTRSVMWVQLGMAAGTAGAGGDACRVSGSGVSDASVCSGQGVGGEEGPSALASSVSALLMQRGSAGGPGDAAALVEVGGRPTEDGCADGAPFGYEGWGGEVEDGDEEGAEAADGLHLQNSSIGFGLPYRCPSELASAGSGPPPAYPAPPTVPRAASFTHGARTQRRISALVAGAGSPLAPSPPPPGPGLRVSALSGAGDGVDTSGAAASASAAATAAAAPAGSPRPSSSRSWRRATVSDAVFTDVAWAPPAPAPGASASGAAAAGGAGSAAPGDWGLPPRRATVADGADPQGPGGDEAAAAAAAMSGLMRSRSQWGRQWTGSGEAAPAPATASAFASPSGISMGMRGSDGQPERAPEQAWGLGSSPRPGLPPRQGSLSQAPPAAAAGGLGACWSPGGSPRPGSSSFRRRSIDMPSPSLTAMQRPLTGSGCGSGLGYGTPLAGTAAPAAAAAAGEGARPPLLRASSSRRFSSGMEAFGAATEDLPPHLRTASPMMTTRHPAPDPSTLGGSPLINSGPASPFTRSSLTAAERGADSAPAAGPSLSRASSRRFSHMETLGGVDDVPLHLRSSGSFTRGSIGAVSCPTGPDPSPSDAPEPAPGSGAPAAARRAPSRPSGICLLMAGLLGGGNRGGAAAEAVGVHALSVSTSQLELPRRTHSSSVAALGWGAPAGPGSSPCGASEAEASALGARATQLSQSGEAAAGLMVERSASFSGRRSSFSSFRGVTASGCGSLAGSATGARPSGGGGGAPLAAEADPSWDAAMRLLGLGPGQQKAEGGALGMVWELTASVGGGGGGGSSMAGAAGKRAVSGSTAQLKVGATGGGSGAPLRPTGSSSTAAAAGASSGGPGAGRSSSARRLLFGRRG</sequence>
<feature type="compositionally biased region" description="Low complexity" evidence="3">
    <location>
        <begin position="427"/>
        <end position="441"/>
    </location>
</feature>
<feature type="region of interest" description="Disordered" evidence="3">
    <location>
        <begin position="677"/>
        <end position="713"/>
    </location>
</feature>
<organism evidence="4 5">
    <name type="scientific">Edaphochlamys debaryana</name>
    <dbReference type="NCBI Taxonomy" id="47281"/>
    <lineage>
        <taxon>Eukaryota</taxon>
        <taxon>Viridiplantae</taxon>
        <taxon>Chlorophyta</taxon>
        <taxon>core chlorophytes</taxon>
        <taxon>Chlorophyceae</taxon>
        <taxon>CS clade</taxon>
        <taxon>Chlamydomonadales</taxon>
        <taxon>Chlamydomonadales incertae sedis</taxon>
        <taxon>Edaphochlamys</taxon>
    </lineage>
</organism>
<dbReference type="InterPro" id="IPR005398">
    <property type="entry name" value="Tubby_N"/>
</dbReference>
<comment type="caution">
    <text evidence="4">The sequence shown here is derived from an EMBL/GenBank/DDBJ whole genome shotgun (WGS) entry which is preliminary data.</text>
</comment>
<dbReference type="PRINTS" id="PR01574">
    <property type="entry name" value="TUBBYPROTEIN"/>
</dbReference>
<feature type="compositionally biased region" description="Pro residues" evidence="3">
    <location>
        <begin position="242"/>
        <end position="253"/>
    </location>
</feature>
<keyword evidence="2" id="KW-0963">Cytoplasm</keyword>
<evidence type="ECO:0000313" key="4">
    <source>
        <dbReference type="EMBL" id="KAG2491736.1"/>
    </source>
</evidence>
<reference evidence="4" key="1">
    <citation type="journal article" date="2020" name="bioRxiv">
        <title>Comparative genomics of Chlamydomonas.</title>
        <authorList>
            <person name="Craig R.J."/>
            <person name="Hasan A.R."/>
            <person name="Ness R.W."/>
            <person name="Keightley P.D."/>
        </authorList>
    </citation>
    <scope>NUCLEOTIDE SEQUENCE</scope>
    <source>
        <strain evidence="4">CCAP 11/70</strain>
    </source>
</reference>
<feature type="compositionally biased region" description="Low complexity" evidence="3">
    <location>
        <begin position="463"/>
        <end position="488"/>
    </location>
</feature>
<dbReference type="EMBL" id="JAEHOE010000050">
    <property type="protein sequence ID" value="KAG2491736.1"/>
    <property type="molecule type" value="Genomic_DNA"/>
</dbReference>
<evidence type="ECO:0000313" key="5">
    <source>
        <dbReference type="Proteomes" id="UP000612055"/>
    </source>
</evidence>
<feature type="region of interest" description="Disordered" evidence="3">
    <location>
        <begin position="355"/>
        <end position="528"/>
    </location>
</feature>
<feature type="compositionally biased region" description="Polar residues" evidence="3">
    <location>
        <begin position="413"/>
        <end position="423"/>
    </location>
</feature>
<dbReference type="AlphaFoldDB" id="A0A835Y0B9"/>
<dbReference type="GO" id="GO:0005737">
    <property type="term" value="C:cytoplasm"/>
    <property type="evidence" value="ECO:0007669"/>
    <property type="project" value="UniProtKB-SubCell"/>
</dbReference>
<evidence type="ECO:0000256" key="3">
    <source>
        <dbReference type="SAM" id="MobiDB-lite"/>
    </source>
</evidence>
<proteinExistence type="predicted"/>
<name>A0A835Y0B9_9CHLO</name>
<feature type="compositionally biased region" description="Low complexity" evidence="3">
    <location>
        <begin position="496"/>
        <end position="507"/>
    </location>
</feature>
<feature type="region of interest" description="Disordered" evidence="3">
    <location>
        <begin position="585"/>
        <end position="650"/>
    </location>
</feature>
<feature type="compositionally biased region" description="Low complexity" evidence="3">
    <location>
        <begin position="387"/>
        <end position="406"/>
    </location>
</feature>
<feature type="compositionally biased region" description="Polar residues" evidence="3">
    <location>
        <begin position="613"/>
        <end position="628"/>
    </location>
</feature>
<feature type="region of interest" description="Disordered" evidence="3">
    <location>
        <begin position="317"/>
        <end position="336"/>
    </location>
</feature>
<feature type="compositionally biased region" description="Low complexity" evidence="3">
    <location>
        <begin position="931"/>
        <end position="944"/>
    </location>
</feature>
<feature type="region of interest" description="Disordered" evidence="3">
    <location>
        <begin position="276"/>
        <end position="306"/>
    </location>
</feature>
<gene>
    <name evidence="4" type="ORF">HYH03_009899</name>
</gene>
<feature type="compositionally biased region" description="Low complexity" evidence="3">
    <location>
        <begin position="317"/>
        <end position="332"/>
    </location>
</feature>
<keyword evidence="5" id="KW-1185">Reference proteome</keyword>
<feature type="region of interest" description="Disordered" evidence="3">
    <location>
        <begin position="836"/>
        <end position="855"/>
    </location>
</feature>
<feature type="compositionally biased region" description="Low complexity" evidence="3">
    <location>
        <begin position="700"/>
        <end position="713"/>
    </location>
</feature>